<name>A0ABM1MYH3_NICVS</name>
<proteinExistence type="inferred from homology"/>
<evidence type="ECO:0000256" key="2">
    <source>
        <dbReference type="ARBA" id="ARBA00022679"/>
    </source>
</evidence>
<dbReference type="HAMAP" id="MF_03052">
    <property type="entry name" value="MOC2B"/>
    <property type="match status" value="1"/>
</dbReference>
<evidence type="ECO:0000313" key="6">
    <source>
        <dbReference type="RefSeq" id="XP_017779623.1"/>
    </source>
</evidence>
<dbReference type="Pfam" id="PF02391">
    <property type="entry name" value="MoaE"/>
    <property type="match status" value="1"/>
</dbReference>
<dbReference type="SUPFAM" id="SSF54690">
    <property type="entry name" value="Molybdopterin synthase subunit MoaE"/>
    <property type="match status" value="1"/>
</dbReference>
<protein>
    <recommendedName>
        <fullName evidence="4">Molybdopterin synthase catalytic subunit</fullName>
        <ecNumber evidence="4">2.8.1.12</ecNumber>
    </recommendedName>
    <alternativeName>
        <fullName evidence="4">Molybdenum cofactor synthesis protein 2 large subunit</fullName>
    </alternativeName>
    <alternativeName>
        <fullName evidence="4">Molybdenum cofactor synthesis protein 2B</fullName>
        <shortName evidence="4">MOCS2B</shortName>
    </alternativeName>
</protein>
<evidence type="ECO:0000256" key="4">
    <source>
        <dbReference type="HAMAP-Rule" id="MF_03052"/>
    </source>
</evidence>
<gene>
    <name evidence="6" type="primary">LOC108564933</name>
    <name evidence="4" type="synonym">Mocs2</name>
</gene>
<comment type="function">
    <text evidence="4">Catalytic subunit of the molybdopterin synthase complex, a complex that catalyzes the conversion of precursor Z into molybdopterin. Acts by mediating the incorporation of 2 sulfur atoms from thiocarboxylated MOCS2A into precursor Z to generate a dithiolene group.</text>
</comment>
<accession>A0ABM1MYH3</accession>
<dbReference type="Proteomes" id="UP000695000">
    <property type="component" value="Unplaced"/>
</dbReference>
<dbReference type="Gene3D" id="3.90.1170.40">
    <property type="entry name" value="Molybdopterin biosynthesis MoaE subunit"/>
    <property type="match status" value="1"/>
</dbReference>
<evidence type="ECO:0000313" key="5">
    <source>
        <dbReference type="Proteomes" id="UP000695000"/>
    </source>
</evidence>
<keyword evidence="3 4" id="KW-0501">Molybdenum cofactor biosynthesis</keyword>
<comment type="pathway">
    <text evidence="4">Cofactor biosynthesis; molybdopterin biosynthesis.</text>
</comment>
<feature type="binding site" evidence="4">
    <location>
        <begin position="101"/>
        <end position="102"/>
    </location>
    <ligand>
        <name>substrate</name>
    </ligand>
</feature>
<dbReference type="InterPro" id="IPR036563">
    <property type="entry name" value="MoaE_sf"/>
</dbReference>
<feature type="binding site" evidence="4">
    <location>
        <begin position="124"/>
        <end position="126"/>
    </location>
    <ligand>
        <name>substrate</name>
    </ligand>
</feature>
<feature type="binding site" evidence="4">
    <location>
        <position position="117"/>
    </location>
    <ligand>
        <name>substrate</name>
    </ligand>
</feature>
<sequence>MDYLKFSSDKLSVETITDLVTSEKCGAASVFVGTTRDNFEGKEVIKLEYESYETMGLKAMEKICKEIRTKFTEVENIAIYHRLGVVPVKEASIIIAISSPHRADAIKATEFCIDSVKSSVPIWKKEVYKDNGSDWKENKELNTQKVPIKFKLEIKQEVECNPIPSHLIQIKATTEEIEERIQKFMDRKRDEINMTNIRDFCHRDLTSQKMEDESCARIDSVLIKRKDSKGHLQVNKVYNNFSRDQSKQDYLMQFIPKNGIEERLLSAETQLSMTKPVSNDIYKRIKNVEDRLMYLESISPEYIQFWDKTALSKTSKKKRVFSVNEINNFISDLESRKK</sequence>
<dbReference type="EC" id="2.8.1.12" evidence="4"/>
<evidence type="ECO:0000256" key="1">
    <source>
        <dbReference type="ARBA" id="ARBA00022490"/>
    </source>
</evidence>
<comment type="subcellular location">
    <subcellularLocation>
        <location evidence="4">Cytoplasm</location>
    </subcellularLocation>
</comment>
<reference evidence="6" key="1">
    <citation type="submission" date="2025-08" db="UniProtKB">
        <authorList>
            <consortium name="RefSeq"/>
        </authorList>
    </citation>
    <scope>IDENTIFICATION</scope>
    <source>
        <tissue evidence="6">Whole Larva</tissue>
    </source>
</reference>
<dbReference type="PANTHER" id="PTHR23404">
    <property type="entry name" value="MOLYBDOPTERIN SYNTHASE RELATED"/>
    <property type="match status" value="1"/>
</dbReference>
<dbReference type="RefSeq" id="XP_017779623.1">
    <property type="nucleotide sequence ID" value="XM_017924134.1"/>
</dbReference>
<evidence type="ECO:0000256" key="3">
    <source>
        <dbReference type="ARBA" id="ARBA00023150"/>
    </source>
</evidence>
<keyword evidence="2 4" id="KW-0808">Transferase</keyword>
<dbReference type="InterPro" id="IPR028888">
    <property type="entry name" value="MOCS2B_euk"/>
</dbReference>
<comment type="similarity">
    <text evidence="4">Belongs to the MoaE family. MOCS2B subfamily.</text>
</comment>
<dbReference type="InterPro" id="IPR003448">
    <property type="entry name" value="Mopterin_biosynth_MoaE"/>
</dbReference>
<keyword evidence="5" id="KW-1185">Reference proteome</keyword>
<dbReference type="CDD" id="cd00756">
    <property type="entry name" value="MoaE"/>
    <property type="match status" value="1"/>
</dbReference>
<comment type="subunit">
    <text evidence="4">Heterotetramer; composed of 2 small (MOCS2A) and 2 large (MOCS2B) subunits.</text>
</comment>
<organism evidence="5 6">
    <name type="scientific">Nicrophorus vespilloides</name>
    <name type="common">Boreal carrion beetle</name>
    <dbReference type="NCBI Taxonomy" id="110193"/>
    <lineage>
        <taxon>Eukaryota</taxon>
        <taxon>Metazoa</taxon>
        <taxon>Ecdysozoa</taxon>
        <taxon>Arthropoda</taxon>
        <taxon>Hexapoda</taxon>
        <taxon>Insecta</taxon>
        <taxon>Pterygota</taxon>
        <taxon>Neoptera</taxon>
        <taxon>Endopterygota</taxon>
        <taxon>Coleoptera</taxon>
        <taxon>Polyphaga</taxon>
        <taxon>Staphyliniformia</taxon>
        <taxon>Silphidae</taxon>
        <taxon>Nicrophorinae</taxon>
        <taxon>Nicrophorus</taxon>
    </lineage>
</organism>
<keyword evidence="1 4" id="KW-0963">Cytoplasm</keyword>
<dbReference type="GeneID" id="108564933"/>
<comment type="catalytic activity">
    <reaction evidence="4">
        <text>2 [molybdopterin-synthase sulfur-carrier protein]-C-terminal-Gly-aminoethanethioate + cyclic pyranopterin phosphate + H2O = molybdopterin + 2 [molybdopterin-synthase sulfur-carrier protein]-C-terminal Gly-Gly + 2 H(+)</text>
        <dbReference type="Rhea" id="RHEA:26333"/>
        <dbReference type="Rhea" id="RHEA-COMP:12202"/>
        <dbReference type="Rhea" id="RHEA-COMP:19907"/>
        <dbReference type="ChEBI" id="CHEBI:15377"/>
        <dbReference type="ChEBI" id="CHEBI:15378"/>
        <dbReference type="ChEBI" id="CHEBI:58698"/>
        <dbReference type="ChEBI" id="CHEBI:59648"/>
        <dbReference type="ChEBI" id="CHEBI:90778"/>
        <dbReference type="ChEBI" id="CHEBI:232372"/>
        <dbReference type="EC" id="2.8.1.12"/>
    </reaction>
</comment>
<comment type="miscellaneous">
    <text evidence="4">This protein is produced by a bicistronic gene which also produces the large subunit (MOCS2A).</text>
</comment>